<evidence type="ECO:0000256" key="4">
    <source>
        <dbReference type="PIRSR" id="PIRSR000097-2"/>
    </source>
</evidence>
<dbReference type="InterPro" id="IPR036812">
    <property type="entry name" value="NAD(P)_OxRdtase_dom_sf"/>
</dbReference>
<dbReference type="PANTHER" id="PTHR43827">
    <property type="entry name" value="2,5-DIKETO-D-GLUCONIC ACID REDUCTASE"/>
    <property type="match status" value="1"/>
</dbReference>
<dbReference type="CDD" id="cd19071">
    <property type="entry name" value="AKR_AKR1-5-like"/>
    <property type="match status" value="1"/>
</dbReference>
<dbReference type="PIRSF" id="PIRSF000097">
    <property type="entry name" value="AKR"/>
    <property type="match status" value="1"/>
</dbReference>
<dbReference type="PROSITE" id="PS00063">
    <property type="entry name" value="ALDOKETO_REDUCTASE_3"/>
    <property type="match status" value="1"/>
</dbReference>
<dbReference type="PRINTS" id="PR00069">
    <property type="entry name" value="ALDKETRDTASE"/>
</dbReference>
<name>A0A194XAV4_MOLSC</name>
<dbReference type="OrthoDB" id="416253at2759"/>
<dbReference type="GeneID" id="28820495"/>
<gene>
    <name evidence="7" type="ORF">LY89DRAFT_616525</name>
</gene>
<keyword evidence="2" id="KW-0560">Oxidoreductase</keyword>
<feature type="active site" description="Proton donor" evidence="3">
    <location>
        <position position="60"/>
    </location>
</feature>
<dbReference type="EMBL" id="KQ947415">
    <property type="protein sequence ID" value="KUJ16892.1"/>
    <property type="molecule type" value="Genomic_DNA"/>
</dbReference>
<feature type="binding site" evidence="4">
    <location>
        <position position="121"/>
    </location>
    <ligand>
        <name>substrate</name>
    </ligand>
</feature>
<comment type="similarity">
    <text evidence="1">Belongs to the aldo/keto reductase family.</text>
</comment>
<dbReference type="Proteomes" id="UP000070700">
    <property type="component" value="Unassembled WGS sequence"/>
</dbReference>
<evidence type="ECO:0000256" key="2">
    <source>
        <dbReference type="ARBA" id="ARBA00023002"/>
    </source>
</evidence>
<dbReference type="Gene3D" id="3.20.20.100">
    <property type="entry name" value="NADP-dependent oxidoreductase domain"/>
    <property type="match status" value="1"/>
</dbReference>
<dbReference type="KEGG" id="psco:LY89DRAFT_616525"/>
<evidence type="ECO:0000259" key="6">
    <source>
        <dbReference type="Pfam" id="PF00248"/>
    </source>
</evidence>
<evidence type="ECO:0000313" key="8">
    <source>
        <dbReference type="Proteomes" id="UP000070700"/>
    </source>
</evidence>
<organism evidence="7 8">
    <name type="scientific">Mollisia scopiformis</name>
    <name type="common">Conifer needle endophyte fungus</name>
    <name type="synonym">Phialocephala scopiformis</name>
    <dbReference type="NCBI Taxonomy" id="149040"/>
    <lineage>
        <taxon>Eukaryota</taxon>
        <taxon>Fungi</taxon>
        <taxon>Dikarya</taxon>
        <taxon>Ascomycota</taxon>
        <taxon>Pezizomycotina</taxon>
        <taxon>Leotiomycetes</taxon>
        <taxon>Helotiales</taxon>
        <taxon>Mollisiaceae</taxon>
        <taxon>Mollisia</taxon>
    </lineage>
</organism>
<feature type="site" description="Lowers pKa of active site Tyr" evidence="5">
    <location>
        <position position="85"/>
    </location>
</feature>
<accession>A0A194XAV4</accession>
<dbReference type="PANTHER" id="PTHR43827:SF13">
    <property type="entry name" value="ALDO_KETO REDUCTASE FAMILY PROTEIN"/>
    <property type="match status" value="1"/>
</dbReference>
<dbReference type="Pfam" id="PF00248">
    <property type="entry name" value="Aldo_ket_red"/>
    <property type="match status" value="1"/>
</dbReference>
<reference evidence="7 8" key="1">
    <citation type="submission" date="2015-10" db="EMBL/GenBank/DDBJ databases">
        <title>Full genome of DAOMC 229536 Phialocephala scopiformis, a fungal endophyte of spruce producing the potent anti-insectan compound rugulosin.</title>
        <authorList>
            <consortium name="DOE Joint Genome Institute"/>
            <person name="Walker A.K."/>
            <person name="Frasz S.L."/>
            <person name="Seifert K.A."/>
            <person name="Miller J.D."/>
            <person name="Mondo S.J."/>
            <person name="Labutti K."/>
            <person name="Lipzen A."/>
            <person name="Dockter R."/>
            <person name="Kennedy M."/>
            <person name="Grigoriev I.V."/>
            <person name="Spatafora J.W."/>
        </authorList>
    </citation>
    <scope>NUCLEOTIDE SEQUENCE [LARGE SCALE GENOMIC DNA]</scope>
    <source>
        <strain evidence="7 8">CBS 120377</strain>
    </source>
</reference>
<dbReference type="AlphaFoldDB" id="A0A194XAV4"/>
<dbReference type="InterPro" id="IPR018170">
    <property type="entry name" value="Aldo/ket_reductase_CS"/>
</dbReference>
<protein>
    <submittedName>
        <fullName evidence="7">Aldo-keto reductase</fullName>
    </submittedName>
</protein>
<evidence type="ECO:0000313" key="7">
    <source>
        <dbReference type="EMBL" id="KUJ16892.1"/>
    </source>
</evidence>
<dbReference type="FunFam" id="3.20.20.100:FF:000015">
    <property type="entry name" value="Oxidoreductase, aldo/keto reductase family"/>
    <property type="match status" value="1"/>
</dbReference>
<evidence type="ECO:0000256" key="3">
    <source>
        <dbReference type="PIRSR" id="PIRSR000097-1"/>
    </source>
</evidence>
<evidence type="ECO:0000256" key="5">
    <source>
        <dbReference type="PIRSR" id="PIRSR000097-3"/>
    </source>
</evidence>
<dbReference type="SUPFAM" id="SSF51430">
    <property type="entry name" value="NAD(P)-linked oxidoreductase"/>
    <property type="match status" value="1"/>
</dbReference>
<sequence length="291" mass="32768">MTASELTLHSALQLLNSPIKIPLLGFGVYDSHTEVCIASIQTALKSGYRHIDTAHPRRSYGNEEEVGRAILSSGVSRSELFITSKIRVPADGAQDHYSSILESIQKIDPGPEGYVDLFLIHSPKPPTNVRMRVWFALERLLAERRVKSIGVSNWDVSRIEEMKTWGKRDGAVWPPMVNQIELHPFCQQKEIVSYCHTHNIAIEAYCPIVRNQRANDPTLCSLAEKYRVSTPQILIRYCLQKNWVALVKSDTPKRIVENSDVYGFELTGEDMRLLDGLNEGAAGAIVWAVRK</sequence>
<proteinExistence type="inferred from homology"/>
<evidence type="ECO:0000256" key="1">
    <source>
        <dbReference type="ARBA" id="ARBA00007905"/>
    </source>
</evidence>
<dbReference type="GO" id="GO:0016491">
    <property type="term" value="F:oxidoreductase activity"/>
    <property type="evidence" value="ECO:0007669"/>
    <property type="project" value="UniProtKB-KW"/>
</dbReference>
<dbReference type="RefSeq" id="XP_018071247.1">
    <property type="nucleotide sequence ID" value="XM_018210769.1"/>
</dbReference>
<feature type="domain" description="NADP-dependent oxidoreductase" evidence="6">
    <location>
        <begin position="38"/>
        <end position="278"/>
    </location>
</feature>
<dbReference type="InParanoid" id="A0A194XAV4"/>
<dbReference type="InterPro" id="IPR020471">
    <property type="entry name" value="AKR"/>
</dbReference>
<dbReference type="InterPro" id="IPR023210">
    <property type="entry name" value="NADP_OxRdtase_dom"/>
</dbReference>
<keyword evidence="8" id="KW-1185">Reference proteome</keyword>